<reference evidence="2 3" key="1">
    <citation type="submission" date="2018-11" db="EMBL/GenBank/DDBJ databases">
        <title>Aureibaculum marinum gen. nov., sp. nov., a member of the family Flavobacteriaceae isolated from the Bohai Sea.</title>
        <authorList>
            <person name="Ji X."/>
        </authorList>
    </citation>
    <scope>NUCLEOTIDE SEQUENCE [LARGE SCALE GENOMIC DNA]</scope>
    <source>
        <strain evidence="2 3">BH-SD17</strain>
    </source>
</reference>
<sequence length="239" mass="27914">MKKNKIPYIFLIVAILSSHFSFSQGDINQLDENGERHGVWRKYYSNKRIRYQGTFNHGKEIGTFKYYSAAQSDFPIVIKEFKENSDIAEVSFYNDNGLLQSKGKMQGKNRVGKWLYYHEDGKTVMSEENYVDGKLDGDYKTFYESGKPTEIGYYKNGKLDSVYRKYSIKGHLYQHLNYKNGLLNGKAVYYNRKTGELTTKGEFKDDKKVGLWENYVDGELISTEQPNKKKKRPVKDKMN</sequence>
<evidence type="ECO:0000313" key="3">
    <source>
        <dbReference type="Proteomes" id="UP000270856"/>
    </source>
</evidence>
<dbReference type="SUPFAM" id="SSF82185">
    <property type="entry name" value="Histone H3 K4-specific methyltransferase SET7/9 N-terminal domain"/>
    <property type="match status" value="2"/>
</dbReference>
<protein>
    <submittedName>
        <fullName evidence="2">Toxin-antitoxin system YwqK family antitoxin</fullName>
    </submittedName>
</protein>
<name>A0A3N4PAW1_9FLAO</name>
<dbReference type="Gene3D" id="2.20.110.10">
    <property type="entry name" value="Histone H3 K4-specific methyltransferase SET7/9 N-terminal domain"/>
    <property type="match status" value="2"/>
</dbReference>
<dbReference type="AlphaFoldDB" id="A0A3N4PAW1"/>
<organism evidence="2 3">
    <name type="scientific">Aureibaculum marinum</name>
    <dbReference type="NCBI Taxonomy" id="2487930"/>
    <lineage>
        <taxon>Bacteria</taxon>
        <taxon>Pseudomonadati</taxon>
        <taxon>Bacteroidota</taxon>
        <taxon>Flavobacteriia</taxon>
        <taxon>Flavobacteriales</taxon>
        <taxon>Flavobacteriaceae</taxon>
        <taxon>Aureibaculum</taxon>
    </lineage>
</organism>
<evidence type="ECO:0000313" key="2">
    <source>
        <dbReference type="EMBL" id="RPE00870.1"/>
    </source>
</evidence>
<dbReference type="EMBL" id="RPFJ01000001">
    <property type="protein sequence ID" value="RPE00870.1"/>
    <property type="molecule type" value="Genomic_DNA"/>
</dbReference>
<dbReference type="PANTHER" id="PTHR33706">
    <property type="entry name" value="MORN VARIANT REPEAT PROTEIN"/>
    <property type="match status" value="1"/>
</dbReference>
<keyword evidence="1" id="KW-0732">Signal</keyword>
<dbReference type="RefSeq" id="WP_123895928.1">
    <property type="nucleotide sequence ID" value="NZ_RPFJ01000001.1"/>
</dbReference>
<proteinExistence type="predicted"/>
<dbReference type="Pfam" id="PF07661">
    <property type="entry name" value="MORN_2"/>
    <property type="match status" value="2"/>
</dbReference>
<comment type="caution">
    <text evidence="2">The sequence shown here is derived from an EMBL/GenBank/DDBJ whole genome shotgun (WGS) entry which is preliminary data.</text>
</comment>
<keyword evidence="3" id="KW-1185">Reference proteome</keyword>
<accession>A0A3N4PAW1</accession>
<dbReference type="PANTHER" id="PTHR33706:SF1">
    <property type="entry name" value="TPR REPEAT PROTEIN"/>
    <property type="match status" value="1"/>
</dbReference>
<dbReference type="Proteomes" id="UP000270856">
    <property type="component" value="Unassembled WGS sequence"/>
</dbReference>
<gene>
    <name evidence="2" type="ORF">EGM88_00540</name>
</gene>
<feature type="signal peptide" evidence="1">
    <location>
        <begin position="1"/>
        <end position="23"/>
    </location>
</feature>
<evidence type="ECO:0000256" key="1">
    <source>
        <dbReference type="SAM" id="SignalP"/>
    </source>
</evidence>
<feature type="chain" id="PRO_5018225174" evidence="1">
    <location>
        <begin position="24"/>
        <end position="239"/>
    </location>
</feature>
<dbReference type="InterPro" id="IPR011652">
    <property type="entry name" value="MORN_2"/>
</dbReference>
<dbReference type="OrthoDB" id="9785122at2"/>